<feature type="transmembrane region" description="Helical" evidence="2">
    <location>
        <begin position="450"/>
        <end position="471"/>
    </location>
</feature>
<feature type="compositionally biased region" description="Basic and acidic residues" evidence="1">
    <location>
        <begin position="352"/>
        <end position="362"/>
    </location>
</feature>
<proteinExistence type="predicted"/>
<dbReference type="Gene3D" id="3.10.110.10">
    <property type="entry name" value="Ubiquitin Conjugating Enzyme"/>
    <property type="match status" value="1"/>
</dbReference>
<dbReference type="SUPFAM" id="SSF54495">
    <property type="entry name" value="UBC-like"/>
    <property type="match status" value="1"/>
</dbReference>
<keyword evidence="2" id="KW-1133">Transmembrane helix</keyword>
<sequence>MPSQPAAARIDRRLLARLHQDLAELQESPYPGVNVFPDESNLRKLCLVLTPPSGPWKDLALHFDVSFPDVWPKYPPLVLSSVHGIEHPSIFDRYVCCDLLKTQNQISAESGYTGGYMPALTLRGLFLQFFPTPLESYFQVEQDGGGIFHIGDYSTVVYVWGGLEEDPIPVPDKCTHRRSCSCIQDTKEMEALWRNSASPEIADKNHFQNILIHSTKFVNGRVMHRVERINMIWKSTLRLISNLVSNAFRLRLRDLSDDCLEEVAGFLPLEALVSLAAAYPRFRNDIDSSHVQLRRELTINQRARTLSSDFDWLSSDAFHTYKVRMGIEKQGFDCFLPLAFNRSHFARPEIKRQAELQTEQRTKRPSNRRTGPPVKTYDTVEVVFCLMSGIVVSNRLLFASGKAVISYCLLLHLLMCLCASQPEILSDATTKLRAFVNTPKTQIKTETPDLGELIVVITLVLLMPLISAAFIKEAFTRNVRWDLQDLPELEVFESGACNYRLETTFDNSKTSLRLIMFQVAFLNMFLETCGGNIGRLDDNYGTAEKQIPEGMVKEIKDIYKVDNWAQFFERVRFGEALSNEDISKMLRQAVKDSEKREYHEPCPKPKIDQLRKKRKKMERAYKNRP</sequence>
<dbReference type="OrthoDB" id="109543at2759"/>
<evidence type="ECO:0000313" key="5">
    <source>
        <dbReference type="Proteomes" id="UP000807306"/>
    </source>
</evidence>
<gene>
    <name evidence="4" type="ORF">CPB83DRAFT_872962</name>
</gene>
<keyword evidence="2" id="KW-0472">Membrane</keyword>
<protein>
    <recommendedName>
        <fullName evidence="3">UBC core domain-containing protein</fullName>
    </recommendedName>
</protein>
<dbReference type="Pfam" id="PF00179">
    <property type="entry name" value="UQ_con"/>
    <property type="match status" value="1"/>
</dbReference>
<feature type="compositionally biased region" description="Basic and acidic residues" evidence="1">
    <location>
        <begin position="590"/>
        <end position="610"/>
    </location>
</feature>
<dbReference type="InterPro" id="IPR016135">
    <property type="entry name" value="UBQ-conjugating_enzyme/RWD"/>
</dbReference>
<dbReference type="InterPro" id="IPR000608">
    <property type="entry name" value="UBC"/>
</dbReference>
<dbReference type="AlphaFoldDB" id="A0A9P6JW28"/>
<evidence type="ECO:0000313" key="4">
    <source>
        <dbReference type="EMBL" id="KAF9535126.1"/>
    </source>
</evidence>
<accession>A0A9P6JW28</accession>
<feature type="domain" description="UBC core" evidence="3">
    <location>
        <begin position="17"/>
        <end position="104"/>
    </location>
</feature>
<evidence type="ECO:0000256" key="2">
    <source>
        <dbReference type="SAM" id="Phobius"/>
    </source>
</evidence>
<dbReference type="Proteomes" id="UP000807306">
    <property type="component" value="Unassembled WGS sequence"/>
</dbReference>
<comment type="caution">
    <text evidence="4">The sequence shown here is derived from an EMBL/GenBank/DDBJ whole genome shotgun (WGS) entry which is preliminary data.</text>
</comment>
<name>A0A9P6JW28_9AGAR</name>
<keyword evidence="2" id="KW-0812">Transmembrane</keyword>
<reference evidence="4" key="1">
    <citation type="submission" date="2020-11" db="EMBL/GenBank/DDBJ databases">
        <authorList>
            <consortium name="DOE Joint Genome Institute"/>
            <person name="Ahrendt S."/>
            <person name="Riley R."/>
            <person name="Andreopoulos W."/>
            <person name="Labutti K."/>
            <person name="Pangilinan J."/>
            <person name="Ruiz-Duenas F.J."/>
            <person name="Barrasa J.M."/>
            <person name="Sanchez-Garcia M."/>
            <person name="Camarero S."/>
            <person name="Miyauchi S."/>
            <person name="Serrano A."/>
            <person name="Linde D."/>
            <person name="Babiker R."/>
            <person name="Drula E."/>
            <person name="Ayuso-Fernandez I."/>
            <person name="Pacheco R."/>
            <person name="Padilla G."/>
            <person name="Ferreira P."/>
            <person name="Barriuso J."/>
            <person name="Kellner H."/>
            <person name="Castanera R."/>
            <person name="Alfaro M."/>
            <person name="Ramirez L."/>
            <person name="Pisabarro A.G."/>
            <person name="Kuo A."/>
            <person name="Tritt A."/>
            <person name="Lipzen A."/>
            <person name="He G."/>
            <person name="Yan M."/>
            <person name="Ng V."/>
            <person name="Cullen D."/>
            <person name="Martin F."/>
            <person name="Rosso M.-N."/>
            <person name="Henrissat B."/>
            <person name="Hibbett D."/>
            <person name="Martinez A.T."/>
            <person name="Grigoriev I.V."/>
        </authorList>
    </citation>
    <scope>NUCLEOTIDE SEQUENCE</scope>
    <source>
        <strain evidence="4">CBS 506.95</strain>
    </source>
</reference>
<evidence type="ECO:0000256" key="1">
    <source>
        <dbReference type="SAM" id="MobiDB-lite"/>
    </source>
</evidence>
<feature type="region of interest" description="Disordered" evidence="1">
    <location>
        <begin position="352"/>
        <end position="372"/>
    </location>
</feature>
<keyword evidence="5" id="KW-1185">Reference proteome</keyword>
<feature type="region of interest" description="Disordered" evidence="1">
    <location>
        <begin position="590"/>
        <end position="625"/>
    </location>
</feature>
<organism evidence="4 5">
    <name type="scientific">Crepidotus variabilis</name>
    <dbReference type="NCBI Taxonomy" id="179855"/>
    <lineage>
        <taxon>Eukaryota</taxon>
        <taxon>Fungi</taxon>
        <taxon>Dikarya</taxon>
        <taxon>Basidiomycota</taxon>
        <taxon>Agaricomycotina</taxon>
        <taxon>Agaricomycetes</taxon>
        <taxon>Agaricomycetidae</taxon>
        <taxon>Agaricales</taxon>
        <taxon>Agaricineae</taxon>
        <taxon>Crepidotaceae</taxon>
        <taxon>Crepidotus</taxon>
    </lineage>
</organism>
<dbReference type="EMBL" id="MU157825">
    <property type="protein sequence ID" value="KAF9535126.1"/>
    <property type="molecule type" value="Genomic_DNA"/>
</dbReference>
<evidence type="ECO:0000259" key="3">
    <source>
        <dbReference type="Pfam" id="PF00179"/>
    </source>
</evidence>